<feature type="domain" description="N-acetyltransferase" evidence="4">
    <location>
        <begin position="11"/>
        <end position="171"/>
    </location>
</feature>
<evidence type="ECO:0000256" key="3">
    <source>
        <dbReference type="ARBA" id="ARBA00038502"/>
    </source>
</evidence>
<comment type="caution">
    <text evidence="5">The sequence shown here is derived from an EMBL/GenBank/DDBJ whole genome shotgun (WGS) entry which is preliminary data.</text>
</comment>
<sequence>MEPFELQGSGLTLNQLRPADAPDVARYCADPIFEEFMATPWPYTLADAESFISEYAPQAWANGSEWTWAIRREADGPVLGVISIRLPSGMLGYWLGEPHRGQKIMSACVDLVTEAAFARTNVEAVLWEARVGNIGSRRTIERSGFTDTGEAIGTILGRDGGPVLSWTARLDRPTAGAVPA</sequence>
<dbReference type="EMBL" id="JACCBD010000001">
    <property type="protein sequence ID" value="NYD26699.1"/>
    <property type="molecule type" value="Genomic_DNA"/>
</dbReference>
<dbReference type="PANTHER" id="PTHR43792:SF8">
    <property type="entry name" value="[RIBOSOMAL PROTEIN US5]-ALANINE N-ACETYLTRANSFERASE"/>
    <property type="match status" value="1"/>
</dbReference>
<keyword evidence="6" id="KW-1185">Reference proteome</keyword>
<evidence type="ECO:0000313" key="5">
    <source>
        <dbReference type="EMBL" id="NYD26699.1"/>
    </source>
</evidence>
<dbReference type="InterPro" id="IPR051531">
    <property type="entry name" value="N-acetyltransferase"/>
</dbReference>
<accession>A0A852R8E3</accession>
<dbReference type="SUPFAM" id="SSF55729">
    <property type="entry name" value="Acyl-CoA N-acyltransferases (Nat)"/>
    <property type="match status" value="1"/>
</dbReference>
<dbReference type="Gene3D" id="3.40.630.30">
    <property type="match status" value="1"/>
</dbReference>
<dbReference type="PROSITE" id="PS51186">
    <property type="entry name" value="GNAT"/>
    <property type="match status" value="1"/>
</dbReference>
<gene>
    <name evidence="5" type="ORF">BJ960_001502</name>
</gene>
<dbReference type="Proteomes" id="UP000586095">
    <property type="component" value="Unassembled WGS sequence"/>
</dbReference>
<evidence type="ECO:0000259" key="4">
    <source>
        <dbReference type="PROSITE" id="PS51186"/>
    </source>
</evidence>
<keyword evidence="1 5" id="KW-0808">Transferase</keyword>
<dbReference type="Pfam" id="PF13302">
    <property type="entry name" value="Acetyltransf_3"/>
    <property type="match status" value="1"/>
</dbReference>
<dbReference type="GO" id="GO:0016747">
    <property type="term" value="F:acyltransferase activity, transferring groups other than amino-acyl groups"/>
    <property type="evidence" value="ECO:0007669"/>
    <property type="project" value="InterPro"/>
</dbReference>
<keyword evidence="2" id="KW-0012">Acyltransferase</keyword>
<evidence type="ECO:0000256" key="2">
    <source>
        <dbReference type="ARBA" id="ARBA00023315"/>
    </source>
</evidence>
<dbReference type="AlphaFoldDB" id="A0A852R8E3"/>
<organism evidence="5 6">
    <name type="scientific">Leucobacter aridicollis</name>
    <dbReference type="NCBI Taxonomy" id="283878"/>
    <lineage>
        <taxon>Bacteria</taxon>
        <taxon>Bacillati</taxon>
        <taxon>Actinomycetota</taxon>
        <taxon>Actinomycetes</taxon>
        <taxon>Micrococcales</taxon>
        <taxon>Microbacteriaceae</taxon>
        <taxon>Leucobacter</taxon>
    </lineage>
</organism>
<reference evidence="5 6" key="1">
    <citation type="submission" date="2020-07" db="EMBL/GenBank/DDBJ databases">
        <title>Sequencing the genomes of 1000 actinobacteria strains.</title>
        <authorList>
            <person name="Klenk H.-P."/>
        </authorList>
    </citation>
    <scope>NUCLEOTIDE SEQUENCE [LARGE SCALE GENOMIC DNA]</scope>
    <source>
        <strain evidence="5 6">DSM 17380</strain>
    </source>
</reference>
<evidence type="ECO:0000256" key="1">
    <source>
        <dbReference type="ARBA" id="ARBA00022679"/>
    </source>
</evidence>
<comment type="similarity">
    <text evidence="3">Belongs to the acetyltransferase family. RimJ subfamily.</text>
</comment>
<protein>
    <submittedName>
        <fullName evidence="5">RimJ/RimL family protein N-acetyltransferase</fullName>
    </submittedName>
</protein>
<name>A0A852R8E3_9MICO</name>
<dbReference type="PANTHER" id="PTHR43792">
    <property type="entry name" value="GNAT FAMILY, PUTATIVE (AFU_ORTHOLOGUE AFUA_3G00765)-RELATED-RELATED"/>
    <property type="match status" value="1"/>
</dbReference>
<dbReference type="InterPro" id="IPR016181">
    <property type="entry name" value="Acyl_CoA_acyltransferase"/>
</dbReference>
<dbReference type="RefSeq" id="WP_185986830.1">
    <property type="nucleotide sequence ID" value="NZ_BAAALZ010000005.1"/>
</dbReference>
<dbReference type="InterPro" id="IPR000182">
    <property type="entry name" value="GNAT_dom"/>
</dbReference>
<evidence type="ECO:0000313" key="6">
    <source>
        <dbReference type="Proteomes" id="UP000586095"/>
    </source>
</evidence>
<proteinExistence type="inferred from homology"/>